<name>A0ABY7VH32_9GAMM</name>
<reference evidence="1 2" key="1">
    <citation type="journal article" date="2022" name="Mar. Drugs">
        <title>Bioassay-Guided Fractionation Leads to the Detection of Cholic Acid Generated by the Rare Thalassomonas sp.</title>
        <authorList>
            <person name="Pheiffer F."/>
            <person name="Schneider Y.K."/>
            <person name="Hansen E.H."/>
            <person name="Andersen J.H."/>
            <person name="Isaksson J."/>
            <person name="Busche T."/>
            <person name="R C."/>
            <person name="Kalinowski J."/>
            <person name="Zyl L.V."/>
            <person name="Trindade M."/>
        </authorList>
    </citation>
    <scope>NUCLEOTIDE SEQUENCE [LARGE SCALE GENOMIC DNA]</scope>
    <source>
        <strain evidence="1 2">A5K-61T</strain>
    </source>
</reference>
<accession>A0ABY7VH32</accession>
<evidence type="ECO:0000313" key="1">
    <source>
        <dbReference type="EMBL" id="WDE12341.1"/>
    </source>
</evidence>
<organism evidence="1 2">
    <name type="scientific">Thalassomonas haliotis</name>
    <dbReference type="NCBI Taxonomy" id="485448"/>
    <lineage>
        <taxon>Bacteria</taxon>
        <taxon>Pseudomonadati</taxon>
        <taxon>Pseudomonadota</taxon>
        <taxon>Gammaproteobacteria</taxon>
        <taxon>Alteromonadales</taxon>
        <taxon>Colwelliaceae</taxon>
        <taxon>Thalassomonas</taxon>
    </lineage>
</organism>
<dbReference type="RefSeq" id="WP_274052615.1">
    <property type="nucleotide sequence ID" value="NZ_CP059693.1"/>
</dbReference>
<protein>
    <submittedName>
        <fullName evidence="1">Uncharacterized protein</fullName>
    </submittedName>
</protein>
<sequence length="162" mass="19048">MQGDAFKEKDLTSALVRIVKANCHGDLSVENIRRILNQSGINRECNISAYHMLEALALVLHALNIGRADKHLRQALFYYIADCPVFCWSELRYRFPSDPEKDIEKVLYELKYRPRELVIDGEQEIVWCSRWLLTRTVRKQLAARVRMGDPAFFEFLNYKPER</sequence>
<dbReference type="EMBL" id="CP059693">
    <property type="protein sequence ID" value="WDE12341.1"/>
    <property type="molecule type" value="Genomic_DNA"/>
</dbReference>
<proteinExistence type="predicted"/>
<evidence type="ECO:0000313" key="2">
    <source>
        <dbReference type="Proteomes" id="UP001215231"/>
    </source>
</evidence>
<keyword evidence="2" id="KW-1185">Reference proteome</keyword>
<dbReference type="Proteomes" id="UP001215231">
    <property type="component" value="Chromosome"/>
</dbReference>
<gene>
    <name evidence="1" type="ORF">H3N35_02315</name>
</gene>